<reference evidence="2" key="2">
    <citation type="submission" date="2025-08" db="UniProtKB">
        <authorList>
            <consortium name="RefSeq"/>
        </authorList>
    </citation>
    <scope>IDENTIFICATION</scope>
</reference>
<accession>A0AB40B343</accession>
<organism evidence="1 2">
    <name type="scientific">Dioscorea cayennensis subsp. rotundata</name>
    <name type="common">White Guinea yam</name>
    <name type="synonym">Dioscorea rotundata</name>
    <dbReference type="NCBI Taxonomy" id="55577"/>
    <lineage>
        <taxon>Eukaryota</taxon>
        <taxon>Viridiplantae</taxon>
        <taxon>Streptophyta</taxon>
        <taxon>Embryophyta</taxon>
        <taxon>Tracheophyta</taxon>
        <taxon>Spermatophyta</taxon>
        <taxon>Magnoliopsida</taxon>
        <taxon>Liliopsida</taxon>
        <taxon>Dioscoreales</taxon>
        <taxon>Dioscoreaceae</taxon>
        <taxon>Dioscorea</taxon>
    </lineage>
</organism>
<gene>
    <name evidence="2" type="primary">LOC120258368</name>
</gene>
<dbReference type="AlphaFoldDB" id="A0AB40B343"/>
<name>A0AB40B343_DIOCR</name>
<dbReference type="InterPro" id="IPR043502">
    <property type="entry name" value="DNA/RNA_pol_sf"/>
</dbReference>
<reference evidence="1" key="1">
    <citation type="submission" date="2025-05" db="UniProtKB">
        <authorList>
            <consortium name="RefSeq"/>
        </authorList>
    </citation>
    <scope>NUCLEOTIDE SEQUENCE [LARGE SCALE GENOMIC DNA]</scope>
</reference>
<dbReference type="CDD" id="cd09272">
    <property type="entry name" value="RNase_HI_RT_Ty1"/>
    <property type="match status" value="1"/>
</dbReference>
<dbReference type="PANTHER" id="PTHR11439:SF515">
    <property type="entry name" value="GAG-POL POLYPROTEIN"/>
    <property type="match status" value="1"/>
</dbReference>
<dbReference type="GeneID" id="120258368"/>
<dbReference type="RefSeq" id="XP_039121676.1">
    <property type="nucleotide sequence ID" value="XM_039265742.1"/>
</dbReference>
<dbReference type="PANTHER" id="PTHR11439">
    <property type="entry name" value="GAG-POL-RELATED RETROTRANSPOSON"/>
    <property type="match status" value="1"/>
</dbReference>
<dbReference type="SUPFAM" id="SSF56672">
    <property type="entry name" value="DNA/RNA polymerases"/>
    <property type="match status" value="1"/>
</dbReference>
<keyword evidence="1" id="KW-1185">Reference proteome</keyword>
<dbReference type="Proteomes" id="UP001515500">
    <property type="component" value="Chromosome 1"/>
</dbReference>
<protein>
    <submittedName>
        <fullName evidence="2">Secreted RxLR effector protein 161-like</fullName>
    </submittedName>
</protein>
<proteinExistence type="predicted"/>
<evidence type="ECO:0000313" key="1">
    <source>
        <dbReference type="Proteomes" id="UP001515500"/>
    </source>
</evidence>
<evidence type="ECO:0000313" key="2">
    <source>
        <dbReference type="RefSeq" id="XP_039121676.1"/>
    </source>
</evidence>
<sequence>MESRLKLSKLSTNPPVDATLYRSIVGSLRYLVNTRPDIAYVVGIVSRFMEGPTTQHMAAVKHILRYVSGTLNFGCHYRKIKDEKPQLVGYSDSDLAGDVDDRKSTTGVVYFLGPNLITWMSQKQKVVALSSCEAEYIAATTAACQGIWLNRLLAYLMKQELSSVVLKVDNKSAISLCKNPVHHDRSKHIDTRYHFIRECIESSKIAVKYVNSDDQLADMLTKSLGSVKFLEMRQKIGLRDLKKNQQD</sequence>